<dbReference type="Proteomes" id="UP000789570">
    <property type="component" value="Unassembled WGS sequence"/>
</dbReference>
<accession>A0A9N9DGS2</accession>
<name>A0A9N9DGS2_9GLOM</name>
<sequence length="161" mass="18723">MSLLQYGFELKRVRSDSLQNDQASDNENNPSKDAKKSYKRNNKIFKPKWLNEFFGYAMMKLTKEYYNDAEKLESSRIQMESLQKEFTSSNANMNHIVDIMRAVYFLAKKNLPLRLLSSVIELLKESGSLDLFSGTITYTNNISGHEFLEAISNTIKEEIWN</sequence>
<reference evidence="2" key="1">
    <citation type="submission" date="2021-06" db="EMBL/GenBank/DDBJ databases">
        <authorList>
            <person name="Kallberg Y."/>
            <person name="Tangrot J."/>
            <person name="Rosling A."/>
        </authorList>
    </citation>
    <scope>NUCLEOTIDE SEQUENCE</scope>
    <source>
        <strain evidence="2">UK204</strain>
    </source>
</reference>
<organism evidence="2 3">
    <name type="scientific">Funneliformis caledonium</name>
    <dbReference type="NCBI Taxonomy" id="1117310"/>
    <lineage>
        <taxon>Eukaryota</taxon>
        <taxon>Fungi</taxon>
        <taxon>Fungi incertae sedis</taxon>
        <taxon>Mucoromycota</taxon>
        <taxon>Glomeromycotina</taxon>
        <taxon>Glomeromycetes</taxon>
        <taxon>Glomerales</taxon>
        <taxon>Glomeraceae</taxon>
        <taxon>Funneliformis</taxon>
    </lineage>
</organism>
<comment type="caution">
    <text evidence="2">The sequence shown here is derived from an EMBL/GenBank/DDBJ whole genome shotgun (WGS) entry which is preliminary data.</text>
</comment>
<dbReference type="AlphaFoldDB" id="A0A9N9DGS2"/>
<evidence type="ECO:0000313" key="3">
    <source>
        <dbReference type="Proteomes" id="UP000789570"/>
    </source>
</evidence>
<evidence type="ECO:0000313" key="2">
    <source>
        <dbReference type="EMBL" id="CAG8634969.1"/>
    </source>
</evidence>
<keyword evidence="3" id="KW-1185">Reference proteome</keyword>
<dbReference type="EMBL" id="CAJVPQ010003690">
    <property type="protein sequence ID" value="CAG8634969.1"/>
    <property type="molecule type" value="Genomic_DNA"/>
</dbReference>
<evidence type="ECO:0000256" key="1">
    <source>
        <dbReference type="SAM" id="MobiDB-lite"/>
    </source>
</evidence>
<proteinExistence type="predicted"/>
<gene>
    <name evidence="2" type="ORF">FCALED_LOCUS10266</name>
</gene>
<feature type="region of interest" description="Disordered" evidence="1">
    <location>
        <begin position="17"/>
        <end position="37"/>
    </location>
</feature>
<protein>
    <submittedName>
        <fullName evidence="2">5181_t:CDS:1</fullName>
    </submittedName>
</protein>
<feature type="compositionally biased region" description="Polar residues" evidence="1">
    <location>
        <begin position="17"/>
        <end position="29"/>
    </location>
</feature>
<dbReference type="OrthoDB" id="2417364at2759"/>